<dbReference type="InterPro" id="IPR010982">
    <property type="entry name" value="Lambda_DNA-bd_dom_sf"/>
</dbReference>
<comment type="caution">
    <text evidence="3">The sequence shown here is derived from an EMBL/GenBank/DDBJ whole genome shotgun (WGS) entry which is preliminary data.</text>
</comment>
<feature type="domain" description="HTH cro/C1-type" evidence="2">
    <location>
        <begin position="25"/>
        <end position="79"/>
    </location>
</feature>
<name>A0A920CT04_9BACL</name>
<protein>
    <recommendedName>
        <fullName evidence="2">HTH cro/C1-type domain-containing protein</fullName>
    </recommendedName>
</protein>
<dbReference type="EMBL" id="BORT01000011">
    <property type="protein sequence ID" value="GIO47953.1"/>
    <property type="molecule type" value="Genomic_DNA"/>
</dbReference>
<dbReference type="PROSITE" id="PS50943">
    <property type="entry name" value="HTH_CROC1"/>
    <property type="match status" value="1"/>
</dbReference>
<reference evidence="3 4" key="1">
    <citation type="submission" date="2021-03" db="EMBL/GenBank/DDBJ databases">
        <title>Antimicrobial resistance genes in bacteria isolated from Japanese honey, and their potential for conferring macrolide and lincosamide resistance in the American foulbrood pathogen Paenibacillus larvae.</title>
        <authorList>
            <person name="Okamoto M."/>
            <person name="Kumagai M."/>
            <person name="Kanamori H."/>
            <person name="Takamatsu D."/>
        </authorList>
    </citation>
    <scope>NUCLEOTIDE SEQUENCE [LARGE SCALE GENOMIC DNA]</scope>
    <source>
        <strain evidence="3 4">J34TS1</strain>
    </source>
</reference>
<accession>A0A920CT04</accession>
<sequence>MYIVKKKAVNIADIQSNSQSFGGRIRTTRISANLTIRELAFLAGLSPEAISMIENGANCPSLPTLRKLSECLSKPIWYLGCFEDMPEDTLGDRVKKARYYHGYFIEEAAKHLRVDPRSLTNWEKNRTTTSNKYINQVNEFISILYR</sequence>
<gene>
    <name evidence="3" type="ORF">J34TS1_27180</name>
</gene>
<dbReference type="PANTHER" id="PTHR46558">
    <property type="entry name" value="TRACRIPTIONAL REGULATORY PROTEIN-RELATED-RELATED"/>
    <property type="match status" value="1"/>
</dbReference>
<evidence type="ECO:0000259" key="2">
    <source>
        <dbReference type="PROSITE" id="PS50943"/>
    </source>
</evidence>
<dbReference type="Pfam" id="PF01381">
    <property type="entry name" value="HTH_3"/>
    <property type="match status" value="1"/>
</dbReference>
<keyword evidence="1" id="KW-0238">DNA-binding</keyword>
<dbReference type="RefSeq" id="WP_212978697.1">
    <property type="nucleotide sequence ID" value="NZ_AP025343.1"/>
</dbReference>
<dbReference type="Gene3D" id="1.10.260.40">
    <property type="entry name" value="lambda repressor-like DNA-binding domains"/>
    <property type="match status" value="2"/>
</dbReference>
<dbReference type="GO" id="GO:0003677">
    <property type="term" value="F:DNA binding"/>
    <property type="evidence" value="ECO:0007669"/>
    <property type="project" value="UniProtKB-KW"/>
</dbReference>
<dbReference type="InterPro" id="IPR001387">
    <property type="entry name" value="Cro/C1-type_HTH"/>
</dbReference>
<evidence type="ECO:0000313" key="4">
    <source>
        <dbReference type="Proteomes" id="UP000682811"/>
    </source>
</evidence>
<evidence type="ECO:0000313" key="3">
    <source>
        <dbReference type="EMBL" id="GIO47953.1"/>
    </source>
</evidence>
<organism evidence="3 4">
    <name type="scientific">Paenibacillus azoreducens</name>
    <dbReference type="NCBI Taxonomy" id="116718"/>
    <lineage>
        <taxon>Bacteria</taxon>
        <taxon>Bacillati</taxon>
        <taxon>Bacillota</taxon>
        <taxon>Bacilli</taxon>
        <taxon>Bacillales</taxon>
        <taxon>Paenibacillaceae</taxon>
        <taxon>Paenibacillus</taxon>
    </lineage>
</organism>
<proteinExistence type="predicted"/>
<dbReference type="SUPFAM" id="SSF47413">
    <property type="entry name" value="lambda repressor-like DNA-binding domains"/>
    <property type="match status" value="2"/>
</dbReference>
<dbReference type="AlphaFoldDB" id="A0A920CT04"/>
<keyword evidence="4" id="KW-1185">Reference proteome</keyword>
<dbReference type="SMART" id="SM00530">
    <property type="entry name" value="HTH_XRE"/>
    <property type="match status" value="2"/>
</dbReference>
<dbReference type="PANTHER" id="PTHR46558:SF4">
    <property type="entry name" value="DNA-BIDING PHAGE PROTEIN"/>
    <property type="match status" value="1"/>
</dbReference>
<evidence type="ECO:0000256" key="1">
    <source>
        <dbReference type="ARBA" id="ARBA00023125"/>
    </source>
</evidence>
<dbReference type="CDD" id="cd00093">
    <property type="entry name" value="HTH_XRE"/>
    <property type="match status" value="2"/>
</dbReference>
<dbReference type="Proteomes" id="UP000682811">
    <property type="component" value="Unassembled WGS sequence"/>
</dbReference>